<evidence type="ECO:0000313" key="4">
    <source>
        <dbReference type="Proteomes" id="UP001165090"/>
    </source>
</evidence>
<dbReference type="EMBL" id="BSDZ01000031">
    <property type="protein sequence ID" value="GLI66309.1"/>
    <property type="molecule type" value="Genomic_DNA"/>
</dbReference>
<sequence>MSISGYIGRLLDVSNKKSLASFLGSWEFGKMLLDGNLAHNILFRGPSGNLVGTDYHGNKYYENNTQSYARRRWVVFADKFDYNITSVPPEWHGWLNYINDYNPTQHKFKEPIYQIEAYVTRTGTPKAYNPKGSWFNPQKRNWKKYEEWTQPGQKA</sequence>
<protein>
    <recommendedName>
        <fullName evidence="2">NADH dehydrogenase [ubiquinone] 1 alpha subcomplex subunit 12</fullName>
    </recommendedName>
</protein>
<evidence type="ECO:0000313" key="3">
    <source>
        <dbReference type="EMBL" id="GLI66309.1"/>
    </source>
</evidence>
<keyword evidence="2" id="KW-0496">Mitochondrion</keyword>
<evidence type="ECO:0000256" key="1">
    <source>
        <dbReference type="ARBA" id="ARBA00007355"/>
    </source>
</evidence>
<proteinExistence type="inferred from homology"/>
<dbReference type="InterPro" id="IPR007763">
    <property type="entry name" value="NDUFA12"/>
</dbReference>
<comment type="subcellular location">
    <subcellularLocation>
        <location evidence="2">Mitochondrion inner membrane</location>
        <topology evidence="2">Peripheral membrane protein</topology>
        <orientation evidence="2">Matrix side</orientation>
    </subcellularLocation>
</comment>
<dbReference type="Proteomes" id="UP001165090">
    <property type="component" value="Unassembled WGS sequence"/>
</dbReference>
<keyword evidence="2" id="KW-0472">Membrane</keyword>
<dbReference type="PANTHER" id="PTHR12910">
    <property type="entry name" value="NADH-UBIQUINONE OXIDOREDUCTASE SUBUNIT B17.2"/>
    <property type="match status" value="1"/>
</dbReference>
<accession>A0ABQ5S9I5</accession>
<keyword evidence="2" id="KW-0249">Electron transport</keyword>
<dbReference type="Pfam" id="PF05071">
    <property type="entry name" value="NDUFA12"/>
    <property type="match status" value="1"/>
</dbReference>
<reference evidence="3 4" key="1">
    <citation type="journal article" date="2023" name="IScience">
        <title>Expanded male sex-determining region conserved during the evolution of homothallism in the green alga Volvox.</title>
        <authorList>
            <person name="Yamamoto K."/>
            <person name="Matsuzaki R."/>
            <person name="Mahakham W."/>
            <person name="Heman W."/>
            <person name="Sekimoto H."/>
            <person name="Kawachi M."/>
            <person name="Minakuchi Y."/>
            <person name="Toyoda A."/>
            <person name="Nozaki H."/>
        </authorList>
    </citation>
    <scope>NUCLEOTIDE SEQUENCE [LARGE SCALE GENOMIC DNA]</scope>
    <source>
        <strain evidence="3 4">NIES-4468</strain>
    </source>
</reference>
<dbReference type="PANTHER" id="PTHR12910:SF2">
    <property type="entry name" value="NADH DEHYDROGENASE [UBIQUINONE] 1 ALPHA SUBCOMPLEX SUBUNIT 12"/>
    <property type="match status" value="1"/>
</dbReference>
<gene>
    <name evidence="3" type="ORF">VaNZ11_010084</name>
</gene>
<keyword evidence="4" id="KW-1185">Reference proteome</keyword>
<keyword evidence="2" id="KW-0999">Mitochondrion inner membrane</keyword>
<keyword evidence="2" id="KW-0679">Respiratory chain</keyword>
<name>A0ABQ5S9I5_9CHLO</name>
<comment type="caution">
    <text evidence="3">The sequence shown here is derived from an EMBL/GenBank/DDBJ whole genome shotgun (WGS) entry which is preliminary data.</text>
</comment>
<organism evidence="3 4">
    <name type="scientific">Volvox africanus</name>
    <dbReference type="NCBI Taxonomy" id="51714"/>
    <lineage>
        <taxon>Eukaryota</taxon>
        <taxon>Viridiplantae</taxon>
        <taxon>Chlorophyta</taxon>
        <taxon>core chlorophytes</taxon>
        <taxon>Chlorophyceae</taxon>
        <taxon>CS clade</taxon>
        <taxon>Chlamydomonadales</taxon>
        <taxon>Volvocaceae</taxon>
        <taxon>Volvox</taxon>
    </lineage>
</organism>
<comment type="function">
    <text evidence="2">Accessory subunit of the mitochondrial membrane respiratory chain NADH dehydrogenase (Complex I), that is believed not to be involved in catalysis. Complex I functions in the transfer of electrons from NADH to the respiratory chain. The immediate electron acceptor for the enzyme is believed to be ubiquinone.</text>
</comment>
<keyword evidence="2" id="KW-0813">Transport</keyword>
<evidence type="ECO:0000256" key="2">
    <source>
        <dbReference type="RuleBase" id="RU363103"/>
    </source>
</evidence>
<comment type="similarity">
    <text evidence="1 2">Belongs to the complex I NDUFA12 subunit family.</text>
</comment>